<dbReference type="PANTHER" id="PTHR35184">
    <property type="entry name" value="YALI0C10208P"/>
    <property type="match status" value="1"/>
</dbReference>
<keyword evidence="1" id="KW-1133">Transmembrane helix</keyword>
<feature type="transmembrane region" description="Helical" evidence="1">
    <location>
        <begin position="129"/>
        <end position="150"/>
    </location>
</feature>
<gene>
    <name evidence="2" type="ORF">P8C59_005576</name>
</gene>
<reference evidence="2" key="1">
    <citation type="journal article" date="2023" name="Mol. Plant Microbe Interact.">
        <title>Elucidating the Obligate Nature and Biological Capacity of an Invasive Fungal Corn Pathogen.</title>
        <authorList>
            <person name="MacCready J.S."/>
            <person name="Roggenkamp E.M."/>
            <person name="Gdanetz K."/>
            <person name="Chilvers M.I."/>
        </authorList>
    </citation>
    <scope>NUCLEOTIDE SEQUENCE</scope>
    <source>
        <strain evidence="2">PM02</strain>
    </source>
</reference>
<protein>
    <submittedName>
        <fullName evidence="2">Uncharacterized protein</fullName>
    </submittedName>
</protein>
<feature type="transmembrane region" description="Helical" evidence="1">
    <location>
        <begin position="184"/>
        <end position="204"/>
    </location>
</feature>
<feature type="transmembrane region" description="Helical" evidence="1">
    <location>
        <begin position="301"/>
        <end position="321"/>
    </location>
</feature>
<keyword evidence="1" id="KW-0472">Membrane</keyword>
<keyword evidence="1" id="KW-0812">Transmembrane</keyword>
<proteinExistence type="predicted"/>
<feature type="transmembrane region" description="Helical" evidence="1">
    <location>
        <begin position="266"/>
        <end position="289"/>
    </location>
</feature>
<keyword evidence="3" id="KW-1185">Reference proteome</keyword>
<dbReference type="Pfam" id="PF11309">
    <property type="entry name" value="DUF3112"/>
    <property type="match status" value="1"/>
</dbReference>
<accession>A0AAD9I512</accession>
<name>A0AAD9I512_9PEZI</name>
<sequence length="512" mass="57288">MRLGVQSRALEAILIAAQKVVHWNTWLGLEVNMQYKRPCMDDRHLQEDHNVVRSNSAKQRLIRKKQYIRVGEGQTRMVLNNVEARECVRKRDYQGLSGEPHPPLPPLRSSGGTRRAGFPYIRHMNRARVIILASFSFASGLDTPLLHLLICQTPQQVVAAVRGRLRIMRACHPNFGWHPAVGGIFKGVFVTVGASLVMVIAATVQSFYTMDVETRETDRNIQLFVATYLTILAGLPVPIALLSTVLPRSTLVEKFGQGTWRGKIGLLVFTSTLLTVGAAFRAAVAYNARPINAPAWFDSKACFYCFNFLIELIVVYTYALFRFDRRFWVPDGSAEPGHYISGNKGRQSQMHRAMYQGAGAAYTQSSFTLAGKRTSMYPASVYTFTTDKAVDRHSSLYAAKGPRALSMYSSYNDSEAASSRHDQEWMERAMMELYGRQPLKLHAYVTTPAGNGGGERDGTDFVQAMQTVNARLYEPELQTVHPLFPSFSFPAPCCFFAAFSITSPVCITKHEQ</sequence>
<evidence type="ECO:0000313" key="3">
    <source>
        <dbReference type="Proteomes" id="UP001217918"/>
    </source>
</evidence>
<dbReference type="EMBL" id="JAQQPM010000004">
    <property type="protein sequence ID" value="KAK2071126.1"/>
    <property type="molecule type" value="Genomic_DNA"/>
</dbReference>
<feature type="transmembrane region" description="Helical" evidence="1">
    <location>
        <begin position="225"/>
        <end position="246"/>
    </location>
</feature>
<evidence type="ECO:0000313" key="2">
    <source>
        <dbReference type="EMBL" id="KAK2071126.1"/>
    </source>
</evidence>
<dbReference type="AlphaFoldDB" id="A0AAD9I512"/>
<comment type="caution">
    <text evidence="2">The sequence shown here is derived from an EMBL/GenBank/DDBJ whole genome shotgun (WGS) entry which is preliminary data.</text>
</comment>
<dbReference type="Proteomes" id="UP001217918">
    <property type="component" value="Unassembled WGS sequence"/>
</dbReference>
<organism evidence="2 3">
    <name type="scientific">Phyllachora maydis</name>
    <dbReference type="NCBI Taxonomy" id="1825666"/>
    <lineage>
        <taxon>Eukaryota</taxon>
        <taxon>Fungi</taxon>
        <taxon>Dikarya</taxon>
        <taxon>Ascomycota</taxon>
        <taxon>Pezizomycotina</taxon>
        <taxon>Sordariomycetes</taxon>
        <taxon>Sordariomycetidae</taxon>
        <taxon>Phyllachorales</taxon>
        <taxon>Phyllachoraceae</taxon>
        <taxon>Phyllachora</taxon>
    </lineage>
</organism>
<dbReference type="PANTHER" id="PTHR35184:SF1">
    <property type="entry name" value="INTEGRAL MEMBRANE PROTEIN"/>
    <property type="match status" value="1"/>
</dbReference>
<dbReference type="InterPro" id="IPR021460">
    <property type="entry name" value="DUF3112"/>
</dbReference>
<evidence type="ECO:0000256" key="1">
    <source>
        <dbReference type="SAM" id="Phobius"/>
    </source>
</evidence>